<evidence type="ECO:0000313" key="3">
    <source>
        <dbReference type="Proteomes" id="UP000295294"/>
    </source>
</evidence>
<gene>
    <name evidence="2" type="ORF">E0W60_35695</name>
</gene>
<feature type="region of interest" description="Disordered" evidence="1">
    <location>
        <begin position="114"/>
        <end position="157"/>
    </location>
</feature>
<dbReference type="OrthoDB" id="8962498at2"/>
<accession>A0A4P7LJD3</accession>
<dbReference type="KEGG" id="cox:E0W60_35695"/>
<evidence type="ECO:0000313" key="2">
    <source>
        <dbReference type="EMBL" id="QBY56354.1"/>
    </source>
</evidence>
<dbReference type="EMBL" id="CP038639">
    <property type="protein sequence ID" value="QBY56354.1"/>
    <property type="molecule type" value="Genomic_DNA"/>
</dbReference>
<reference evidence="2 3" key="1">
    <citation type="submission" date="2019-03" db="EMBL/GenBank/DDBJ databases">
        <title>Efficiently degradation of phenoxyalkanoic acid herbicides by Cupriavidus oxalaticus strain X32.</title>
        <authorList>
            <person name="Sheng X."/>
        </authorList>
    </citation>
    <scope>NUCLEOTIDE SEQUENCE [LARGE SCALE GENOMIC DNA]</scope>
    <source>
        <strain evidence="2 3">X32</strain>
        <plasmid evidence="2 3">unnamed4</plasmid>
    </source>
</reference>
<geneLocation type="plasmid" evidence="2">
    <name>unnamed4</name>
</geneLocation>
<evidence type="ECO:0000256" key="1">
    <source>
        <dbReference type="SAM" id="MobiDB-lite"/>
    </source>
</evidence>
<keyword evidence="2" id="KW-0614">Plasmid</keyword>
<organism evidence="2 3">
    <name type="scientific">Cupriavidus oxalaticus</name>
    <dbReference type="NCBI Taxonomy" id="96344"/>
    <lineage>
        <taxon>Bacteria</taxon>
        <taxon>Pseudomonadati</taxon>
        <taxon>Pseudomonadota</taxon>
        <taxon>Betaproteobacteria</taxon>
        <taxon>Burkholderiales</taxon>
        <taxon>Burkholderiaceae</taxon>
        <taxon>Cupriavidus</taxon>
    </lineage>
</organism>
<dbReference type="AlphaFoldDB" id="A0A4P7LJD3"/>
<dbReference type="Proteomes" id="UP000295294">
    <property type="component" value="Plasmid unnamed4"/>
</dbReference>
<feature type="compositionally biased region" description="Low complexity" evidence="1">
    <location>
        <begin position="114"/>
        <end position="124"/>
    </location>
</feature>
<sequence>MTLFQVIKQAAAAIMGQPAAPSPPKDEVPVGTGADNEYQILINGVPNLFRDEGDHVVHFIAVFDSQIQHTTYGDKVLPEVVPRWSKLDRHEGDGVTPQSVAESVMRQAEDRLPVAAPAAAQDNPAESRQSGHADRQMPHRAPTKSAEARQEGHASRSNYTVGTLIEWGEMEFPNRKPGGRATYTSFAVKLDTSAGEKTLQGEGLKDALADVACNIGDRVGIKRLHKEKVPAFHHGTGRPILDPATGEQKLWDRWVWQVNRIH</sequence>
<name>A0A4P7LJD3_9BURK</name>
<proteinExistence type="predicted"/>
<protein>
    <submittedName>
        <fullName evidence="2">Uncharacterized protein</fullName>
    </submittedName>
</protein>
<dbReference type="RefSeq" id="WP_135707515.1">
    <property type="nucleotide sequence ID" value="NZ_CP038639.1"/>
</dbReference>